<comment type="caution">
    <text evidence="2">The sequence shown here is derived from an EMBL/GenBank/DDBJ whole genome shotgun (WGS) entry which is preliminary data.</text>
</comment>
<evidence type="ECO:0000313" key="3">
    <source>
        <dbReference type="Proteomes" id="UP001151699"/>
    </source>
</evidence>
<evidence type="ECO:0000259" key="1">
    <source>
        <dbReference type="Pfam" id="PF05175"/>
    </source>
</evidence>
<dbReference type="SUPFAM" id="SSF53335">
    <property type="entry name" value="S-adenosyl-L-methionine-dependent methyltransferases"/>
    <property type="match status" value="1"/>
</dbReference>
<keyword evidence="3" id="KW-1185">Reference proteome</keyword>
<dbReference type="InterPro" id="IPR029063">
    <property type="entry name" value="SAM-dependent_MTases_sf"/>
</dbReference>
<name>A0A9Q0RYQ6_9DIPT</name>
<feature type="domain" description="Methyltransferase small" evidence="1">
    <location>
        <begin position="43"/>
        <end position="136"/>
    </location>
</feature>
<dbReference type="GO" id="GO:0008988">
    <property type="term" value="F:rRNA (adenine-N6-)-methyltransferase activity"/>
    <property type="evidence" value="ECO:0007669"/>
    <property type="project" value="TreeGrafter"/>
</dbReference>
<dbReference type="PANTHER" id="PTHR23290">
    <property type="entry name" value="RRNA N6-ADENOSINE-METHYLTRANSFERASE METTL5"/>
    <property type="match status" value="1"/>
</dbReference>
<dbReference type="OrthoDB" id="419617at2759"/>
<dbReference type="CDD" id="cd02440">
    <property type="entry name" value="AdoMet_MTases"/>
    <property type="match status" value="1"/>
</dbReference>
<dbReference type="PANTHER" id="PTHR23290:SF0">
    <property type="entry name" value="RRNA N6-ADENOSINE-METHYLTRANSFERASE METTL5"/>
    <property type="match status" value="1"/>
</dbReference>
<organism evidence="2 3">
    <name type="scientific">Pseudolycoriella hygida</name>
    <dbReference type="NCBI Taxonomy" id="35572"/>
    <lineage>
        <taxon>Eukaryota</taxon>
        <taxon>Metazoa</taxon>
        <taxon>Ecdysozoa</taxon>
        <taxon>Arthropoda</taxon>
        <taxon>Hexapoda</taxon>
        <taxon>Insecta</taxon>
        <taxon>Pterygota</taxon>
        <taxon>Neoptera</taxon>
        <taxon>Endopterygota</taxon>
        <taxon>Diptera</taxon>
        <taxon>Nematocera</taxon>
        <taxon>Sciaroidea</taxon>
        <taxon>Sciaridae</taxon>
        <taxon>Pseudolycoriella</taxon>
    </lineage>
</organism>
<gene>
    <name evidence="2" type="primary">Mettl5</name>
    <name evidence="2" type="ORF">Bhyg_10428</name>
</gene>
<evidence type="ECO:0000313" key="2">
    <source>
        <dbReference type="EMBL" id="KAJ6637697.1"/>
    </source>
</evidence>
<accession>A0A9Q0RYQ6</accession>
<dbReference type="InterPro" id="IPR051720">
    <property type="entry name" value="rRNA_MeTrfase/Polyamine_Synth"/>
</dbReference>
<dbReference type="EMBL" id="WJQU01000003">
    <property type="protein sequence ID" value="KAJ6637697.1"/>
    <property type="molecule type" value="Genomic_DNA"/>
</dbReference>
<protein>
    <submittedName>
        <fullName evidence="2">rRNA N6-adenosine-methyltransferase Mettl5</fullName>
    </submittedName>
</protein>
<dbReference type="Gene3D" id="3.40.50.150">
    <property type="entry name" value="Vaccinia Virus protein VP39"/>
    <property type="match status" value="1"/>
</dbReference>
<dbReference type="Proteomes" id="UP001151699">
    <property type="component" value="Chromosome X"/>
</dbReference>
<reference evidence="2" key="1">
    <citation type="submission" date="2022-07" db="EMBL/GenBank/DDBJ databases">
        <authorList>
            <person name="Trinca V."/>
            <person name="Uliana J.V.C."/>
            <person name="Torres T.T."/>
            <person name="Ward R.J."/>
            <person name="Monesi N."/>
        </authorList>
    </citation>
    <scope>NUCLEOTIDE SEQUENCE</scope>
    <source>
        <strain evidence="2">HSMRA1968</strain>
        <tissue evidence="2">Whole embryos</tissue>
    </source>
</reference>
<dbReference type="Pfam" id="PF05175">
    <property type="entry name" value="MTS"/>
    <property type="match status" value="1"/>
</dbReference>
<proteinExistence type="predicted"/>
<dbReference type="InterPro" id="IPR007848">
    <property type="entry name" value="Small_mtfrase_dom"/>
</dbReference>
<dbReference type="AlphaFoldDB" id="A0A9Q0RYQ6"/>
<sequence length="217" mass="24309">MKLKILEEYLQGVDGFEKPKLLLEQYVTPSHIASNMLFTIQSKFGDLEGKTVADLGCGCGMLSIGAFLLGSQYTVGFDIDRDALTILQRNIKEMEIPGVDSVQLNVVQDLNDSKWSGLFETVIMNPPFGTKHNAGMDIKFLETGIALATGTVYSLHKTTTRQFIKKKSIEWGVPAEIIAELRYNIDASYKFHKKSSVDIEVDCWRFNVLDKKAKSFT</sequence>